<dbReference type="EMBL" id="MTBP01000001">
    <property type="protein sequence ID" value="POM26464.1"/>
    <property type="molecule type" value="Genomic_DNA"/>
</dbReference>
<evidence type="ECO:0000313" key="4">
    <source>
        <dbReference type="EMBL" id="POM26464.1"/>
    </source>
</evidence>
<dbReference type="GO" id="GO:0005524">
    <property type="term" value="F:ATP binding"/>
    <property type="evidence" value="ECO:0007669"/>
    <property type="project" value="InterPro"/>
</dbReference>
<dbReference type="SUPFAM" id="SSF52540">
    <property type="entry name" value="P-loop containing nucleoside triphosphate hydrolases"/>
    <property type="match status" value="1"/>
</dbReference>
<comment type="caution">
    <text evidence="4">The sequence shown here is derived from an EMBL/GenBank/DDBJ whole genome shotgun (WGS) entry which is preliminary data.</text>
</comment>
<evidence type="ECO:0000259" key="3">
    <source>
        <dbReference type="Pfam" id="PF07728"/>
    </source>
</evidence>
<evidence type="ECO:0000256" key="2">
    <source>
        <dbReference type="SAM" id="MobiDB-lite"/>
    </source>
</evidence>
<name>A0A2P4UN34_9ACTN</name>
<dbReference type="GO" id="GO:0016887">
    <property type="term" value="F:ATP hydrolysis activity"/>
    <property type="evidence" value="ECO:0007669"/>
    <property type="project" value="InterPro"/>
</dbReference>
<keyword evidence="5" id="KW-1185">Reference proteome</keyword>
<keyword evidence="1" id="KW-0175">Coiled coil</keyword>
<accession>A0A2P4UN34</accession>
<proteinExistence type="predicted"/>
<dbReference type="InterPro" id="IPR011704">
    <property type="entry name" value="ATPase_dyneun-rel_AAA"/>
</dbReference>
<sequence>MRELEAEKTALSTRAAELDRRESALDERELSLTERSERVLELEEDAKRGFAGYRHEQLERLRGELDERRALFDAELHAREERLVRALAERESALARREEEARDREAELEAVRLEQQRTERRLAAREEYLEQEAADRADDLRAELEAELERERHNASSWRLRWEAVNRLAEERDRALAERDVAIAVFGGRSEHEIAEELTRLRAENAELRRDAAARPVADQDRVAELESRFHDLTVEREGLAQRNAELRRQVAAAKISTVERENSRMVNQALERLNETLRAEIHQQTVTLEQLQAESQRTSPFPSCFSMDADPTLNHRPPLSVGPVDLADLVTRVRHRMAADLGLFYSEQDMRCFVAGLATSRLHLLQGISGIGKTRLPEAFARVTGAGSETVAVAAEWRSPQDLVGYYNPFERKFYETDFMQALYRAQLPLFADKPFFIVLDEMNLSHPEQYFSDLLSALERKEGDSSERPAIRLLTARVDPAPALLRDGRSLELPDNVWFVGTANNDETTVRFADKTYDRAHILELPSRPTPFQGDDAAPLTPVSMRNLQESFQRAAQKHRDAARRTLDFFDAELGDRLRDDFGVSWGSRFHRQAERFVPVVVEARGTPGEAADHLLATKILRKLSGQVGVPAGELRALADLVEARWSATFPDTPPERSLRAIRAEIRARGAG</sequence>
<evidence type="ECO:0000313" key="5">
    <source>
        <dbReference type="Proteomes" id="UP000242367"/>
    </source>
</evidence>
<feature type="domain" description="ATPase dynein-related AAA" evidence="3">
    <location>
        <begin position="365"/>
        <end position="464"/>
    </location>
</feature>
<gene>
    <name evidence="4" type="ORF">BTM25_08650</name>
</gene>
<feature type="coiled-coil region" evidence="1">
    <location>
        <begin position="94"/>
        <end position="161"/>
    </location>
</feature>
<protein>
    <submittedName>
        <fullName evidence="4">AAA domain (Dynein-related subfamily)</fullName>
    </submittedName>
</protein>
<reference evidence="4 5" key="1">
    <citation type="journal article" date="2017" name="Chemistry">
        <title>Isolation, Biosynthesis and Chemical Modifications of Rubterolones A-F: Rare Tropolone Alkaloids from Actinomadura sp. 5-2.</title>
        <authorList>
            <person name="Guo H."/>
            <person name="Benndorf R."/>
            <person name="Leichnitz D."/>
            <person name="Klassen J.L."/>
            <person name="Vollmers J."/>
            <person name="Gorls H."/>
            <person name="Steinacker M."/>
            <person name="Weigel C."/>
            <person name="Dahse H.M."/>
            <person name="Kaster A.K."/>
            <person name="de Beer Z.W."/>
            <person name="Poulsen M."/>
            <person name="Beemelmanns C."/>
        </authorList>
    </citation>
    <scope>NUCLEOTIDE SEQUENCE [LARGE SCALE GENOMIC DNA]</scope>
    <source>
        <strain evidence="4 5">5-2</strain>
    </source>
</reference>
<dbReference type="AlphaFoldDB" id="A0A2P4UN34"/>
<dbReference type="Pfam" id="PF07728">
    <property type="entry name" value="AAA_5"/>
    <property type="match status" value="1"/>
</dbReference>
<feature type="region of interest" description="Disordered" evidence="2">
    <location>
        <begin position="1"/>
        <end position="27"/>
    </location>
</feature>
<dbReference type="InterPro" id="IPR027417">
    <property type="entry name" value="P-loop_NTPase"/>
</dbReference>
<dbReference type="Proteomes" id="UP000242367">
    <property type="component" value="Unassembled WGS sequence"/>
</dbReference>
<organism evidence="4 5">
    <name type="scientific">Actinomadura rubteroloni</name>
    <dbReference type="NCBI Taxonomy" id="1926885"/>
    <lineage>
        <taxon>Bacteria</taxon>
        <taxon>Bacillati</taxon>
        <taxon>Actinomycetota</taxon>
        <taxon>Actinomycetes</taxon>
        <taxon>Streptosporangiales</taxon>
        <taxon>Thermomonosporaceae</taxon>
        <taxon>Actinomadura</taxon>
    </lineage>
</organism>
<evidence type="ECO:0000256" key="1">
    <source>
        <dbReference type="SAM" id="Coils"/>
    </source>
</evidence>
<feature type="coiled-coil region" evidence="1">
    <location>
        <begin position="191"/>
        <end position="295"/>
    </location>
</feature>
<feature type="compositionally biased region" description="Basic and acidic residues" evidence="2">
    <location>
        <begin position="16"/>
        <end position="27"/>
    </location>
</feature>
<dbReference type="Gene3D" id="3.40.50.300">
    <property type="entry name" value="P-loop containing nucleotide triphosphate hydrolases"/>
    <property type="match status" value="1"/>
</dbReference>